<dbReference type="InterPro" id="IPR029033">
    <property type="entry name" value="His_PPase_superfam"/>
</dbReference>
<accession>A0A182I367</accession>
<dbReference type="PANTHER" id="PTHR11567:SF205">
    <property type="entry name" value="GH28721P-RELATED"/>
    <property type="match status" value="1"/>
</dbReference>
<dbReference type="VEuPathDB" id="VectorBase:AARA21_003692"/>
<dbReference type="InterPro" id="IPR000560">
    <property type="entry name" value="His_Pase_clade-2"/>
</dbReference>
<name>A0A182I367_ANOAR</name>
<evidence type="ECO:0000313" key="4">
    <source>
        <dbReference type="Proteomes" id="UP000075840"/>
    </source>
</evidence>
<dbReference type="CDD" id="cd07061">
    <property type="entry name" value="HP_HAP_like"/>
    <property type="match status" value="1"/>
</dbReference>
<dbReference type="InterPro" id="IPR033379">
    <property type="entry name" value="Acid_Pase_AS"/>
</dbReference>
<proteinExistence type="inferred from homology"/>
<dbReference type="PROSITE" id="PS00778">
    <property type="entry name" value="HIS_ACID_PHOSPHAT_2"/>
    <property type="match status" value="1"/>
</dbReference>
<comment type="similarity">
    <text evidence="2">Belongs to the histidine acid phosphatase family.</text>
</comment>
<dbReference type="PANTHER" id="PTHR11567">
    <property type="entry name" value="ACID PHOSPHATASE-RELATED"/>
    <property type="match status" value="1"/>
</dbReference>
<protein>
    <submittedName>
        <fullName evidence="3">Uncharacterized protein</fullName>
    </submittedName>
</protein>
<keyword evidence="4" id="KW-1185">Reference proteome</keyword>
<dbReference type="AlphaFoldDB" id="A0A182I367"/>
<dbReference type="Gene3D" id="3.40.50.1240">
    <property type="entry name" value="Phosphoglycerate mutase-like"/>
    <property type="match status" value="1"/>
</dbReference>
<dbReference type="Pfam" id="PF00328">
    <property type="entry name" value="His_Phos_2"/>
    <property type="match status" value="1"/>
</dbReference>
<dbReference type="VEuPathDB" id="VectorBase:AARA008014"/>
<dbReference type="EnsemblMetazoa" id="AARA008014-RA">
    <property type="protein sequence ID" value="AARA008014-PA"/>
    <property type="gene ID" value="AARA008014"/>
</dbReference>
<evidence type="ECO:0000313" key="3">
    <source>
        <dbReference type="EnsemblMetazoa" id="AARA008014-PA"/>
    </source>
</evidence>
<organism evidence="3 4">
    <name type="scientific">Anopheles arabiensis</name>
    <name type="common">Mosquito</name>
    <dbReference type="NCBI Taxonomy" id="7173"/>
    <lineage>
        <taxon>Eukaryota</taxon>
        <taxon>Metazoa</taxon>
        <taxon>Ecdysozoa</taxon>
        <taxon>Arthropoda</taxon>
        <taxon>Hexapoda</taxon>
        <taxon>Insecta</taxon>
        <taxon>Pterygota</taxon>
        <taxon>Neoptera</taxon>
        <taxon>Endopterygota</taxon>
        <taxon>Diptera</taxon>
        <taxon>Nematocera</taxon>
        <taxon>Culicoidea</taxon>
        <taxon>Culicidae</taxon>
        <taxon>Anophelinae</taxon>
        <taxon>Anopheles</taxon>
    </lineage>
</organism>
<dbReference type="InterPro" id="IPR050645">
    <property type="entry name" value="Histidine_acid_phosphatase"/>
</dbReference>
<sequence length="478" mass="53860">MCYGAIPTLDQEGYLRGEAIGNFQINRHPSRTLSAVTRSVLPQVRLFRVPVPDSTPSTPGPDCAMYYLSRRVLIMLTCSVLITTIVFFTAYGVYGAPSSAEDLSHEDGDAELLDHLGRRPGLELKQVHVFFRHGQRTPADTYPKDPYVNFTFEPYDWGQLTNKGKYSVYEQIGLWLRERYGRFVGATYRAKNVHVQTTGVSRTQMSMQLVLAGLFPPQGTALQWNRRLDWQPIPYFSEPLSQDTLLLVRVSCPRYTETVQESFQMPEIKALMNANKQLYENLTRITGLTIATPDDVQSLFSTLKAESEFGLKLPAWTKEYYPHKLLPLTKKSYALNVYTDEMKRLKGGPFLRKTLNEWEALIANPTGSHKKILLYAGHDSTVVNILSALKVWDETVLPDYGVMGVLELYRDVSTGQYSVTVGQKQLGQPLQRLAIPGCTEVCPIEKLKTVLKTTIPTDWKKDCVAKDPTVVEPPPSGP</sequence>
<dbReference type="EMBL" id="APCN01000199">
    <property type="status" value="NOT_ANNOTATED_CDS"/>
    <property type="molecule type" value="Genomic_DNA"/>
</dbReference>
<dbReference type="Proteomes" id="UP000075840">
    <property type="component" value="Unassembled WGS sequence"/>
</dbReference>
<evidence type="ECO:0000256" key="1">
    <source>
        <dbReference type="ARBA" id="ARBA00000032"/>
    </source>
</evidence>
<comment type="catalytic activity">
    <reaction evidence="1">
        <text>a phosphate monoester + H2O = an alcohol + phosphate</text>
        <dbReference type="Rhea" id="RHEA:15017"/>
        <dbReference type="ChEBI" id="CHEBI:15377"/>
        <dbReference type="ChEBI" id="CHEBI:30879"/>
        <dbReference type="ChEBI" id="CHEBI:43474"/>
        <dbReference type="ChEBI" id="CHEBI:67140"/>
        <dbReference type="EC" id="3.1.3.2"/>
    </reaction>
</comment>
<dbReference type="SUPFAM" id="SSF53254">
    <property type="entry name" value="Phosphoglycerate mutase-like"/>
    <property type="match status" value="1"/>
</dbReference>
<reference evidence="3" key="1">
    <citation type="submission" date="2022-08" db="UniProtKB">
        <authorList>
            <consortium name="EnsemblMetazoa"/>
        </authorList>
    </citation>
    <scope>IDENTIFICATION</scope>
    <source>
        <strain evidence="3">Dongola</strain>
    </source>
</reference>
<evidence type="ECO:0000256" key="2">
    <source>
        <dbReference type="ARBA" id="ARBA00005375"/>
    </source>
</evidence>
<dbReference type="GO" id="GO:0003993">
    <property type="term" value="F:acid phosphatase activity"/>
    <property type="evidence" value="ECO:0007669"/>
    <property type="project" value="UniProtKB-EC"/>
</dbReference>